<evidence type="ECO:0000313" key="2">
    <source>
        <dbReference type="Proteomes" id="UP000700596"/>
    </source>
</evidence>
<comment type="caution">
    <text evidence="1">The sequence shown here is derived from an EMBL/GenBank/DDBJ whole genome shotgun (WGS) entry which is preliminary data.</text>
</comment>
<dbReference type="AlphaFoldDB" id="A0A9P9DF98"/>
<organism evidence="1 2">
    <name type="scientific">Dendryphion nanum</name>
    <dbReference type="NCBI Taxonomy" id="256645"/>
    <lineage>
        <taxon>Eukaryota</taxon>
        <taxon>Fungi</taxon>
        <taxon>Dikarya</taxon>
        <taxon>Ascomycota</taxon>
        <taxon>Pezizomycotina</taxon>
        <taxon>Dothideomycetes</taxon>
        <taxon>Pleosporomycetidae</taxon>
        <taxon>Pleosporales</taxon>
        <taxon>Torulaceae</taxon>
        <taxon>Dendryphion</taxon>
    </lineage>
</organism>
<gene>
    <name evidence="1" type="ORF">B0J11DRAFT_94016</name>
</gene>
<accession>A0A9P9DF98</accession>
<name>A0A9P9DF98_9PLEO</name>
<protein>
    <recommendedName>
        <fullName evidence="3">F-box domain-containing protein</fullName>
    </recommendedName>
</protein>
<dbReference type="OrthoDB" id="3939900at2759"/>
<evidence type="ECO:0000313" key="1">
    <source>
        <dbReference type="EMBL" id="KAH7117869.1"/>
    </source>
</evidence>
<proteinExistence type="predicted"/>
<reference evidence="1" key="1">
    <citation type="journal article" date="2021" name="Nat. Commun.">
        <title>Genetic determinants of endophytism in the Arabidopsis root mycobiome.</title>
        <authorList>
            <person name="Mesny F."/>
            <person name="Miyauchi S."/>
            <person name="Thiergart T."/>
            <person name="Pickel B."/>
            <person name="Atanasova L."/>
            <person name="Karlsson M."/>
            <person name="Huettel B."/>
            <person name="Barry K.W."/>
            <person name="Haridas S."/>
            <person name="Chen C."/>
            <person name="Bauer D."/>
            <person name="Andreopoulos W."/>
            <person name="Pangilinan J."/>
            <person name="LaButti K."/>
            <person name="Riley R."/>
            <person name="Lipzen A."/>
            <person name="Clum A."/>
            <person name="Drula E."/>
            <person name="Henrissat B."/>
            <person name="Kohler A."/>
            <person name="Grigoriev I.V."/>
            <person name="Martin F.M."/>
            <person name="Hacquard S."/>
        </authorList>
    </citation>
    <scope>NUCLEOTIDE SEQUENCE</scope>
    <source>
        <strain evidence="1">MPI-CAGE-CH-0243</strain>
    </source>
</reference>
<dbReference type="EMBL" id="JAGMWT010000013">
    <property type="protein sequence ID" value="KAH7117869.1"/>
    <property type="molecule type" value="Genomic_DNA"/>
</dbReference>
<dbReference type="Proteomes" id="UP000700596">
    <property type="component" value="Unassembled WGS sequence"/>
</dbReference>
<evidence type="ECO:0008006" key="3">
    <source>
        <dbReference type="Google" id="ProtNLM"/>
    </source>
</evidence>
<keyword evidence="2" id="KW-1185">Reference proteome</keyword>
<sequence>MSTAAHTILGLPPELILDISDHLPPDAILALKFAHSTFNNTLPLAPRLKNITLTDCARLAIRAYLSNPDTNPSRTRCILCKSVYPNALFKASSSSACLPLSPVTSSRIDIVELPHRFCSWHVGRLAKVVNTGLGGRNEWVSHKRDMCMHCGAIQGWADCNCDCNSCGVRRVRTYTRYLNNAKECRRFWFWRDGTSTRKNKEDSTSGDLFVRETCFDGDAPHPNFIINIPVRYDDDIEKYDNTTTGSE</sequence>